<proteinExistence type="predicted"/>
<comment type="caution">
    <text evidence="1">The sequence shown here is derived from an EMBL/GenBank/DDBJ whole genome shotgun (WGS) entry which is preliminary data.</text>
</comment>
<evidence type="ECO:0000313" key="2">
    <source>
        <dbReference type="Proteomes" id="UP000283433"/>
    </source>
</evidence>
<evidence type="ECO:0000313" key="1">
    <source>
        <dbReference type="EMBL" id="RKD18982.1"/>
    </source>
</evidence>
<gene>
    <name evidence="1" type="ORF">BCY91_13985</name>
</gene>
<organism evidence="1 2">
    <name type="scientific">Pelobium manganitolerans</name>
    <dbReference type="NCBI Taxonomy" id="1842495"/>
    <lineage>
        <taxon>Bacteria</taxon>
        <taxon>Pseudomonadati</taxon>
        <taxon>Bacteroidota</taxon>
        <taxon>Sphingobacteriia</taxon>
        <taxon>Sphingobacteriales</taxon>
        <taxon>Sphingobacteriaceae</taxon>
        <taxon>Pelobium</taxon>
    </lineage>
</organism>
<reference evidence="1 2" key="1">
    <citation type="submission" date="2016-07" db="EMBL/GenBank/DDBJ databases">
        <title>Genome of Pelobium manganitolerans.</title>
        <authorList>
            <person name="Wu S."/>
            <person name="Wang G."/>
        </authorList>
    </citation>
    <scope>NUCLEOTIDE SEQUENCE [LARGE SCALE GENOMIC DNA]</scope>
    <source>
        <strain evidence="1 2">YS-25</strain>
    </source>
</reference>
<dbReference type="EMBL" id="MBTA01000003">
    <property type="protein sequence ID" value="RKD18982.1"/>
    <property type="molecule type" value="Genomic_DNA"/>
</dbReference>
<dbReference type="Proteomes" id="UP000283433">
    <property type="component" value="Unassembled WGS sequence"/>
</dbReference>
<name>A0A419S9S9_9SPHI</name>
<accession>A0A419S9S9</accession>
<dbReference type="RefSeq" id="WP_120180628.1">
    <property type="nucleotide sequence ID" value="NZ_MBTA01000003.1"/>
</dbReference>
<sequence>MANLHKILQVPANLTDDSIKSAKESINEQIKSMDKWCIRTAFNMALMDTQQLAAIQIAKDRGYDDLAIAMLKEMEVQNA</sequence>
<dbReference type="AlphaFoldDB" id="A0A419S9S9"/>
<protein>
    <submittedName>
        <fullName evidence="1">Uncharacterized protein</fullName>
    </submittedName>
</protein>
<keyword evidence="2" id="KW-1185">Reference proteome</keyword>